<dbReference type="Gene3D" id="3.30.420.10">
    <property type="entry name" value="Ribonuclease H-like superfamily/Ribonuclease H"/>
    <property type="match status" value="1"/>
</dbReference>
<feature type="region of interest" description="Disordered" evidence="1">
    <location>
        <begin position="282"/>
        <end position="309"/>
    </location>
</feature>
<dbReference type="Pfam" id="PF24626">
    <property type="entry name" value="SH3_Tf2-1"/>
    <property type="match status" value="1"/>
</dbReference>
<dbReference type="InterPro" id="IPR016197">
    <property type="entry name" value="Chromo-like_dom_sf"/>
</dbReference>
<dbReference type="PANTHER" id="PTHR37984">
    <property type="entry name" value="PROTEIN CBG26694"/>
    <property type="match status" value="1"/>
</dbReference>
<dbReference type="AlphaFoldDB" id="A0A8S9UPN3"/>
<organism evidence="3 4">
    <name type="scientific">Phytophthora infestans</name>
    <name type="common">Potato late blight agent</name>
    <name type="synonym">Botrytis infestans</name>
    <dbReference type="NCBI Taxonomy" id="4787"/>
    <lineage>
        <taxon>Eukaryota</taxon>
        <taxon>Sar</taxon>
        <taxon>Stramenopiles</taxon>
        <taxon>Oomycota</taxon>
        <taxon>Peronosporomycetes</taxon>
        <taxon>Peronosporales</taxon>
        <taxon>Peronosporaceae</taxon>
        <taxon>Phytophthora</taxon>
    </lineage>
</organism>
<dbReference type="SUPFAM" id="SSF54160">
    <property type="entry name" value="Chromo domain-like"/>
    <property type="match status" value="1"/>
</dbReference>
<dbReference type="GO" id="GO:0003676">
    <property type="term" value="F:nucleic acid binding"/>
    <property type="evidence" value="ECO:0007669"/>
    <property type="project" value="InterPro"/>
</dbReference>
<dbReference type="EMBL" id="JAACNO010001142">
    <property type="protein sequence ID" value="KAF4142825.1"/>
    <property type="molecule type" value="Genomic_DNA"/>
</dbReference>
<name>A0A8S9UPN3_PHYIN</name>
<reference evidence="3" key="1">
    <citation type="submission" date="2020-03" db="EMBL/GenBank/DDBJ databases">
        <title>Hybrid Assembly of Korean Phytophthora infestans isolates.</title>
        <authorList>
            <person name="Prokchorchik M."/>
            <person name="Lee Y."/>
            <person name="Seo J."/>
            <person name="Cho J.-H."/>
            <person name="Park Y.-E."/>
            <person name="Jang D.-C."/>
            <person name="Im J.-S."/>
            <person name="Choi J.-G."/>
            <person name="Park H.-J."/>
            <person name="Lee G.-B."/>
            <person name="Lee Y.-G."/>
            <person name="Hong S.-Y."/>
            <person name="Cho K."/>
            <person name="Sohn K.H."/>
        </authorList>
    </citation>
    <scope>NUCLEOTIDE SEQUENCE</scope>
    <source>
        <strain evidence="3">KR_2_A2</strain>
    </source>
</reference>
<accession>A0A8S9UPN3</accession>
<feature type="compositionally biased region" description="Polar residues" evidence="1">
    <location>
        <begin position="285"/>
        <end position="301"/>
    </location>
</feature>
<feature type="region of interest" description="Disordered" evidence="1">
    <location>
        <begin position="1"/>
        <end position="21"/>
    </location>
</feature>
<dbReference type="InterPro" id="IPR056924">
    <property type="entry name" value="SH3_Tf2-1"/>
</dbReference>
<sequence length="338" mass="37532">MVCVGRHATPSSAASFGKRSPSAWGEVEKDCQQTSSSGRIVGATSTNVGGDALRCTVSRYDDAWADVLPTVEYAHAAAIHSSTKLSPFELDTGGQPATAIRVTRSVVGPHGQFVQHREELLRNTKKHLEQAQARQTKYYNKTRKEVTYEVGDLVYTDAKVFNLSEISQPAYGPTKDPTVNKLLPRWIGPYPVSARIGTNAYRLKLPHAMSRRHPSFNVDQLKRSIKNPPLFEHRVIAKAAPANYDAAGERIYVAERLEKRRIRSGKTQYLVKWLVYPPRRAPGSRSPNYESSRIGTYSSRHSPIRSKPRRGDCDICLHKPLATARGSTTIGPRRACAP</sequence>
<dbReference type="Gene3D" id="2.40.50.40">
    <property type="match status" value="1"/>
</dbReference>
<evidence type="ECO:0000313" key="4">
    <source>
        <dbReference type="Proteomes" id="UP000704712"/>
    </source>
</evidence>
<evidence type="ECO:0000259" key="2">
    <source>
        <dbReference type="Pfam" id="PF24626"/>
    </source>
</evidence>
<dbReference type="PANTHER" id="PTHR37984:SF5">
    <property type="entry name" value="PROTEIN NYNRIN-LIKE"/>
    <property type="match status" value="1"/>
</dbReference>
<evidence type="ECO:0000256" key="1">
    <source>
        <dbReference type="SAM" id="MobiDB-lite"/>
    </source>
</evidence>
<protein>
    <submittedName>
        <fullName evidence="3">Putative integrase p49 (IN)</fullName>
    </submittedName>
</protein>
<evidence type="ECO:0000313" key="3">
    <source>
        <dbReference type="EMBL" id="KAF4142825.1"/>
    </source>
</evidence>
<dbReference type="InterPro" id="IPR050951">
    <property type="entry name" value="Retrovirus_Pol_polyprotein"/>
</dbReference>
<dbReference type="Proteomes" id="UP000704712">
    <property type="component" value="Unassembled WGS sequence"/>
</dbReference>
<comment type="caution">
    <text evidence="3">The sequence shown here is derived from an EMBL/GenBank/DDBJ whole genome shotgun (WGS) entry which is preliminary data.</text>
</comment>
<proteinExistence type="predicted"/>
<gene>
    <name evidence="3" type="ORF">GN958_ATG07993</name>
</gene>
<feature type="domain" description="Tf2-1-like SH3-like" evidence="2">
    <location>
        <begin position="179"/>
        <end position="223"/>
    </location>
</feature>
<dbReference type="InterPro" id="IPR036397">
    <property type="entry name" value="RNaseH_sf"/>
</dbReference>